<proteinExistence type="predicted"/>
<dbReference type="Gene3D" id="3.40.50.1110">
    <property type="entry name" value="SGNH hydrolase"/>
    <property type="match status" value="1"/>
</dbReference>
<dbReference type="AlphaFoldDB" id="A0AAU8JUH7"/>
<organism evidence="6">
    <name type="scientific">Kitasatospora camelliae</name>
    <dbReference type="NCBI Taxonomy" id="3156397"/>
    <lineage>
        <taxon>Bacteria</taxon>
        <taxon>Bacillati</taxon>
        <taxon>Actinomycetota</taxon>
        <taxon>Actinomycetes</taxon>
        <taxon>Kitasatosporales</taxon>
        <taxon>Streptomycetaceae</taxon>
        <taxon>Kitasatospora</taxon>
    </lineage>
</organism>
<dbReference type="PROSITE" id="PS51257">
    <property type="entry name" value="PROKAR_LIPOPROTEIN"/>
    <property type="match status" value="1"/>
</dbReference>
<feature type="active site" description="Nucleophile" evidence="1">
    <location>
        <position position="77"/>
    </location>
</feature>
<reference evidence="6" key="1">
    <citation type="submission" date="2024-06" db="EMBL/GenBank/DDBJ databases">
        <title>The genome sequences of Kitasatospora sp. strain HUAS MG31.</title>
        <authorList>
            <person name="Mo P."/>
        </authorList>
    </citation>
    <scope>NUCLEOTIDE SEQUENCE</scope>
    <source>
        <strain evidence="6">HUAS MG31</strain>
    </source>
</reference>
<evidence type="ECO:0000259" key="5">
    <source>
        <dbReference type="Pfam" id="PF13472"/>
    </source>
</evidence>
<feature type="compositionally biased region" description="Low complexity" evidence="3">
    <location>
        <begin position="22"/>
        <end position="62"/>
    </location>
</feature>
<protein>
    <submittedName>
        <fullName evidence="6">GDSL-type esterase/lipase family protein</fullName>
    </submittedName>
</protein>
<feature type="region of interest" description="Disordered" evidence="3">
    <location>
        <begin position="22"/>
        <end position="74"/>
    </location>
</feature>
<sequence>MGVRRAGSLLVLGGLLLAGCSSGGSARPPAPAHTLSTPSTPATPATPADPSGAATPAGSPSGTPTPPSGPYVALGDSYTSGLAVAPQVGTPSGCGRSGVNYPALVARALGLGPERVRDASCSGARTADLTGRQQTVNGVNPPQLDALSADTGLVTLGIGANDAGFVDVIGRCAARPTATGAIGTTTPPGADGSTGRCRASYTSADGQDQIRRRLDAMGEALAGALAEIHRRAPRARVFVVGYPALLPADPAACSGTLGPVAVADLVFLAEKEQQLNAVLRERAEAAGAGYVDTFAPSAGHDMCAGEGQRWIEPLVPAPGSAPIHPNALGERGLADAVLTALR</sequence>
<dbReference type="RefSeq" id="WP_354640223.1">
    <property type="nucleotide sequence ID" value="NZ_CP159872.1"/>
</dbReference>
<name>A0AAU8JUH7_9ACTN</name>
<dbReference type="Pfam" id="PF13472">
    <property type="entry name" value="Lipase_GDSL_2"/>
    <property type="match status" value="1"/>
</dbReference>
<feature type="active site" evidence="1">
    <location>
        <position position="324"/>
    </location>
</feature>
<feature type="disulfide bond" evidence="2">
    <location>
        <begin position="172"/>
        <end position="197"/>
    </location>
</feature>
<keyword evidence="2" id="KW-1015">Disulfide bond</keyword>
<feature type="disulfide bond" evidence="2">
    <location>
        <begin position="94"/>
        <end position="121"/>
    </location>
</feature>
<dbReference type="InterPro" id="IPR013830">
    <property type="entry name" value="SGNH_hydro"/>
</dbReference>
<feature type="chain" id="PRO_5043717337" evidence="4">
    <location>
        <begin position="27"/>
        <end position="342"/>
    </location>
</feature>
<keyword evidence="4" id="KW-0732">Signal</keyword>
<feature type="disulfide bond" evidence="2">
    <location>
        <begin position="253"/>
        <end position="303"/>
    </location>
</feature>
<evidence type="ECO:0000313" key="6">
    <source>
        <dbReference type="EMBL" id="XCM79509.1"/>
    </source>
</evidence>
<feature type="domain" description="SGNH hydrolase-type esterase" evidence="5">
    <location>
        <begin position="73"/>
        <end position="330"/>
    </location>
</feature>
<evidence type="ECO:0000256" key="3">
    <source>
        <dbReference type="SAM" id="MobiDB-lite"/>
    </source>
</evidence>
<dbReference type="PANTHER" id="PTHR37981">
    <property type="entry name" value="LIPASE 2"/>
    <property type="match status" value="1"/>
</dbReference>
<evidence type="ECO:0000256" key="1">
    <source>
        <dbReference type="PIRSR" id="PIRSR637460-1"/>
    </source>
</evidence>
<dbReference type="InterPro" id="IPR037460">
    <property type="entry name" value="SEST-like"/>
</dbReference>
<dbReference type="GO" id="GO:0019433">
    <property type="term" value="P:triglyceride catabolic process"/>
    <property type="evidence" value="ECO:0007669"/>
    <property type="project" value="TreeGrafter"/>
</dbReference>
<evidence type="ECO:0000256" key="2">
    <source>
        <dbReference type="PIRSR" id="PIRSR637460-2"/>
    </source>
</evidence>
<dbReference type="InterPro" id="IPR036514">
    <property type="entry name" value="SGNH_hydro_sf"/>
</dbReference>
<dbReference type="EMBL" id="CP159872">
    <property type="protein sequence ID" value="XCM79509.1"/>
    <property type="molecule type" value="Genomic_DNA"/>
</dbReference>
<dbReference type="KEGG" id="kcm:ABWK59_11490"/>
<dbReference type="SUPFAM" id="SSF52266">
    <property type="entry name" value="SGNH hydrolase"/>
    <property type="match status" value="1"/>
</dbReference>
<dbReference type="CDD" id="cd01823">
    <property type="entry name" value="SEST_like"/>
    <property type="match status" value="1"/>
</dbReference>
<evidence type="ECO:0000256" key="4">
    <source>
        <dbReference type="SAM" id="SignalP"/>
    </source>
</evidence>
<feature type="signal peptide" evidence="4">
    <location>
        <begin position="1"/>
        <end position="26"/>
    </location>
</feature>
<dbReference type="GO" id="GO:0004806">
    <property type="term" value="F:triacylglycerol lipase activity"/>
    <property type="evidence" value="ECO:0007669"/>
    <property type="project" value="TreeGrafter"/>
</dbReference>
<accession>A0AAU8JUH7</accession>
<dbReference type="PANTHER" id="PTHR37981:SF1">
    <property type="entry name" value="SGNH HYDROLASE-TYPE ESTERASE DOMAIN-CONTAINING PROTEIN"/>
    <property type="match status" value="1"/>
</dbReference>
<gene>
    <name evidence="6" type="ORF">ABWK59_11490</name>
</gene>